<protein>
    <recommendedName>
        <fullName evidence="3">Rpn family recombination-promoting nuclease/putative transposase</fullName>
    </recommendedName>
</protein>
<name>A0AB36B2J0_CLOIN</name>
<reference evidence="1" key="1">
    <citation type="journal article" date="2019" name="Nat. Med.">
        <title>A library of human gut bacterial isolates paired with longitudinal multiomics data enables mechanistic microbiome research.</title>
        <authorList>
            <person name="Poyet M."/>
            <person name="Groussin M."/>
            <person name="Gibbons S.M."/>
            <person name="Avila-Pacheco J."/>
            <person name="Jiang X."/>
            <person name="Kearney S.M."/>
            <person name="Perrotta A.R."/>
            <person name="Berdy B."/>
            <person name="Zhao S."/>
            <person name="Lieberman T.D."/>
            <person name="Swanson P.K."/>
            <person name="Smith M."/>
            <person name="Roesemann S."/>
            <person name="Alexander J.E."/>
            <person name="Rich S.A."/>
            <person name="Livny J."/>
            <person name="Vlamakis H."/>
            <person name="Clish C."/>
            <person name="Bullock K."/>
            <person name="Deik A."/>
            <person name="Scott J."/>
            <person name="Pierce K.A."/>
            <person name="Xavier R.J."/>
            <person name="Alm E.J."/>
        </authorList>
    </citation>
    <scope>NUCLEOTIDE SEQUENCE</scope>
    <source>
        <strain evidence="1">BIOML-A12</strain>
    </source>
</reference>
<dbReference type="AlphaFoldDB" id="A0AB36B2J0"/>
<dbReference type="EMBL" id="WWTN01000002">
    <property type="protein sequence ID" value="MZH54605.1"/>
    <property type="molecule type" value="Genomic_DNA"/>
</dbReference>
<gene>
    <name evidence="1" type="ORF">GT664_02275</name>
</gene>
<evidence type="ECO:0000313" key="2">
    <source>
        <dbReference type="Proteomes" id="UP000604383"/>
    </source>
</evidence>
<evidence type="ECO:0008006" key="3">
    <source>
        <dbReference type="Google" id="ProtNLM"/>
    </source>
</evidence>
<comment type="caution">
    <text evidence="1">The sequence shown here is derived from an EMBL/GenBank/DDBJ whole genome shotgun (WGS) entry which is preliminary data.</text>
</comment>
<dbReference type="Proteomes" id="UP000604383">
    <property type="component" value="Unassembled WGS sequence"/>
</dbReference>
<organism evidence="1 2">
    <name type="scientific">Clostridium innocuum</name>
    <dbReference type="NCBI Taxonomy" id="1522"/>
    <lineage>
        <taxon>Bacteria</taxon>
        <taxon>Bacillati</taxon>
        <taxon>Bacillota</taxon>
        <taxon>Clostridia</taxon>
        <taxon>Eubacteriales</taxon>
        <taxon>Clostridiaceae</taxon>
        <taxon>Clostridium</taxon>
    </lineage>
</organism>
<evidence type="ECO:0000313" key="1">
    <source>
        <dbReference type="EMBL" id="MZH54605.1"/>
    </source>
</evidence>
<proteinExistence type="predicted"/>
<sequence length="199" mass="23062">MVAKQKNAELGFANSKYGEIKKVYSIWICIGHAKQKNDVINSYTIQESCHTKIWHAPRNHFDIMTAVMVYPQVEAFQNGKEDREAQNPVKTCEQKLLELLKVLFIKDFSVEKKKERLEKEYGIMMKRETESEVMEMCNFSDFIEERGIKKGLEQGKVNTTVQHVQNLMQFSNLSADEAMKMLGVEKELQSVILNKLHQA</sequence>
<accession>A0AB36B2J0</accession>